<evidence type="ECO:0000256" key="1">
    <source>
        <dbReference type="SAM" id="MobiDB-lite"/>
    </source>
</evidence>
<dbReference type="AlphaFoldDB" id="C1D3Z2"/>
<accession>C1D3Z2</accession>
<reference evidence="2 3" key="1">
    <citation type="journal article" date="2009" name="PLoS Genet.">
        <title>Alliance of proteomics and genomics to unravel the specificities of Sahara bacterium Deinococcus deserti.</title>
        <authorList>
            <person name="de Groot A."/>
            <person name="Dulermo R."/>
            <person name="Ortet P."/>
            <person name="Blanchard L."/>
            <person name="Guerin P."/>
            <person name="Fernandez B."/>
            <person name="Vacherie B."/>
            <person name="Dossat C."/>
            <person name="Jolivet E."/>
            <person name="Siguier P."/>
            <person name="Chandler M."/>
            <person name="Barakat M."/>
            <person name="Dedieu A."/>
            <person name="Barbe V."/>
            <person name="Heulin T."/>
            <person name="Sommer S."/>
            <person name="Achouak W."/>
            <person name="Armengaud J."/>
        </authorList>
    </citation>
    <scope>NUCLEOTIDE SEQUENCE [LARGE SCALE GENOMIC DNA]</scope>
    <source>
        <strain evidence="3">DSM 17065 / CIP 109153 / LMG 22923 / VCD115</strain>
        <plasmid evidence="3">pDeide3</plasmid>
    </source>
</reference>
<feature type="region of interest" description="Disordered" evidence="1">
    <location>
        <begin position="93"/>
        <end position="155"/>
    </location>
</feature>
<protein>
    <submittedName>
        <fullName evidence="2">Uncharacterized protein</fullName>
    </submittedName>
</protein>
<name>C1D3Z2_DEIDV</name>
<geneLocation type="plasmid" evidence="3">
    <name>pDeide3</name>
</geneLocation>
<proteinExistence type="predicted"/>
<keyword evidence="2" id="KW-0614">Plasmid</keyword>
<dbReference type="Proteomes" id="UP000002208">
    <property type="component" value="Plasmid 3"/>
</dbReference>
<feature type="compositionally biased region" description="Polar residues" evidence="1">
    <location>
        <begin position="145"/>
        <end position="155"/>
    </location>
</feature>
<evidence type="ECO:0000313" key="2">
    <source>
        <dbReference type="EMBL" id="ACO48221.1"/>
    </source>
</evidence>
<keyword evidence="3" id="KW-1185">Reference proteome</keyword>
<gene>
    <name evidence="2" type="ordered locus">Deide_3p02551</name>
</gene>
<dbReference type="KEGG" id="ddr:Deide_3p02551"/>
<organism evidence="2 3">
    <name type="scientific">Deinococcus deserti (strain DSM 17065 / CIP 109153 / LMG 22923 / VCD115)</name>
    <dbReference type="NCBI Taxonomy" id="546414"/>
    <lineage>
        <taxon>Bacteria</taxon>
        <taxon>Thermotogati</taxon>
        <taxon>Deinococcota</taxon>
        <taxon>Deinococci</taxon>
        <taxon>Deinococcales</taxon>
        <taxon>Deinococcaceae</taxon>
        <taxon>Deinococcus</taxon>
    </lineage>
</organism>
<feature type="compositionally biased region" description="Basic and acidic residues" evidence="1">
    <location>
        <begin position="118"/>
        <end position="127"/>
    </location>
</feature>
<dbReference type="EMBL" id="CP001117">
    <property type="protein sequence ID" value="ACO48221.1"/>
    <property type="molecule type" value="Genomic_DNA"/>
</dbReference>
<evidence type="ECO:0000313" key="3">
    <source>
        <dbReference type="Proteomes" id="UP000002208"/>
    </source>
</evidence>
<dbReference type="HOGENOM" id="CLU_1692597_0_0_0"/>
<sequence length="155" mass="17183">MNTQQALTPPTTLEQEWTELLSYAKEQGRQLEAIRKRAGHLPSNQTSVHVPWSLFLLAGGAYALYRRNPSVQQRVQGIADRIPPGARNNLTQTARAAKDAIRKVNPKTRGTYPGTGTEWRRDGELPLDHATSSSDPLKDKVIDRLQQNPESSGSS</sequence>